<gene>
    <name evidence="1" type="ORF">GCM10009107_32750</name>
</gene>
<evidence type="ECO:0000313" key="2">
    <source>
        <dbReference type="Proteomes" id="UP001500279"/>
    </source>
</evidence>
<dbReference type="Pfam" id="PF11390">
    <property type="entry name" value="FdsD"/>
    <property type="match status" value="1"/>
</dbReference>
<dbReference type="EMBL" id="BAAAEW010000022">
    <property type="protein sequence ID" value="GAA0755350.1"/>
    <property type="molecule type" value="Genomic_DNA"/>
</dbReference>
<protein>
    <submittedName>
        <fullName evidence="1">Formate dehydrogenase subunit delta</fullName>
    </submittedName>
</protein>
<dbReference type="Proteomes" id="UP001500279">
    <property type="component" value="Unassembled WGS sequence"/>
</dbReference>
<comment type="caution">
    <text evidence="1">The sequence shown here is derived from an EMBL/GenBank/DDBJ whole genome shotgun (WGS) entry which is preliminary data.</text>
</comment>
<name>A0ABN1K5D7_9BURK</name>
<dbReference type="InterPro" id="IPR021074">
    <property type="entry name" value="Formate_DH_dsu"/>
</dbReference>
<accession>A0ABN1K5D7</accession>
<proteinExistence type="predicted"/>
<keyword evidence="2" id="KW-1185">Reference proteome</keyword>
<sequence>MDVEHLVHMANQIGQFFQAQPDRAEALDGIATHIRKFWAPRMRHALARHIEARAEGGAEDGLLPIVRDALQVRADVLD</sequence>
<organism evidence="1 2">
    <name type="scientific">Ideonella azotifigens</name>
    <dbReference type="NCBI Taxonomy" id="513160"/>
    <lineage>
        <taxon>Bacteria</taxon>
        <taxon>Pseudomonadati</taxon>
        <taxon>Pseudomonadota</taxon>
        <taxon>Betaproteobacteria</taxon>
        <taxon>Burkholderiales</taxon>
        <taxon>Sphaerotilaceae</taxon>
        <taxon>Ideonella</taxon>
    </lineage>
</organism>
<reference evidence="1 2" key="1">
    <citation type="journal article" date="2019" name="Int. J. Syst. Evol. Microbiol.">
        <title>The Global Catalogue of Microorganisms (GCM) 10K type strain sequencing project: providing services to taxonomists for standard genome sequencing and annotation.</title>
        <authorList>
            <consortium name="The Broad Institute Genomics Platform"/>
            <consortium name="The Broad Institute Genome Sequencing Center for Infectious Disease"/>
            <person name="Wu L."/>
            <person name="Ma J."/>
        </authorList>
    </citation>
    <scope>NUCLEOTIDE SEQUENCE [LARGE SCALE GENOMIC DNA]</scope>
    <source>
        <strain evidence="1 2">JCM 15503</strain>
    </source>
</reference>
<dbReference type="RefSeq" id="WP_141288157.1">
    <property type="nucleotide sequence ID" value="NZ_BAAAEW010000022.1"/>
</dbReference>
<evidence type="ECO:0000313" key="1">
    <source>
        <dbReference type="EMBL" id="GAA0755350.1"/>
    </source>
</evidence>